<dbReference type="RefSeq" id="XP_009049169.1">
    <property type="nucleotide sequence ID" value="XM_009050921.1"/>
</dbReference>
<evidence type="ECO:0000256" key="5">
    <source>
        <dbReference type="ARBA" id="ARBA00022989"/>
    </source>
</evidence>
<dbReference type="Proteomes" id="UP000030746">
    <property type="component" value="Unassembled WGS sequence"/>
</dbReference>
<evidence type="ECO:0000256" key="10">
    <source>
        <dbReference type="RuleBase" id="RU003732"/>
    </source>
</evidence>
<dbReference type="HOGENOM" id="CLU_006855_9_5_1"/>
<dbReference type="OMA" id="STHYTND"/>
<comment type="subcellular location">
    <subcellularLocation>
        <location evidence="1">Membrane</location>
        <topology evidence="1">Multi-pass membrane protein</topology>
    </subcellularLocation>
</comment>
<feature type="binding site" evidence="8">
    <location>
        <position position="284"/>
    </location>
    <ligand>
        <name>Na(+)</name>
        <dbReference type="ChEBI" id="CHEBI:29101"/>
        <label>1</label>
    </ligand>
</feature>
<protein>
    <recommendedName>
        <fullName evidence="10">Transporter</fullName>
    </recommendedName>
</protein>
<keyword evidence="5 11" id="KW-1133">Transmembrane helix</keyword>
<keyword evidence="4 10" id="KW-0812">Transmembrane</keyword>
<dbReference type="KEGG" id="lgi:LOTGIDRAFT_141322"/>
<evidence type="ECO:0000256" key="6">
    <source>
        <dbReference type="ARBA" id="ARBA00023136"/>
    </source>
</evidence>
<dbReference type="OrthoDB" id="6150485at2759"/>
<name>V4AS87_LOTGI</name>
<evidence type="ECO:0000256" key="9">
    <source>
        <dbReference type="PIRSR" id="PIRSR600175-2"/>
    </source>
</evidence>
<gene>
    <name evidence="12" type="ORF">LOTGIDRAFT_141322</name>
</gene>
<keyword evidence="8" id="KW-0479">Metal-binding</keyword>
<proteinExistence type="inferred from homology"/>
<feature type="transmembrane region" description="Helical" evidence="11">
    <location>
        <begin position="410"/>
        <end position="429"/>
    </location>
</feature>
<evidence type="ECO:0000256" key="1">
    <source>
        <dbReference type="ARBA" id="ARBA00004141"/>
    </source>
</evidence>
<dbReference type="PANTHER" id="PTHR11616:SF321">
    <property type="entry name" value="SODIUM-DEPENDENT NUTRIENT AMINO ACID TRANSPORTER 1-RELATED"/>
    <property type="match status" value="1"/>
</dbReference>
<dbReference type="InterPro" id="IPR037272">
    <property type="entry name" value="SNS_sf"/>
</dbReference>
<accession>V4AS87</accession>
<feature type="transmembrane region" description="Helical" evidence="11">
    <location>
        <begin position="441"/>
        <end position="465"/>
    </location>
</feature>
<dbReference type="GO" id="GO:0005886">
    <property type="term" value="C:plasma membrane"/>
    <property type="evidence" value="ECO:0007669"/>
    <property type="project" value="TreeGrafter"/>
</dbReference>
<dbReference type="PRINTS" id="PR00176">
    <property type="entry name" value="NANEUSMPORT"/>
</dbReference>
<sequence>MEEVKLVQLSPNHKEIVVKYPESTSNAAKRSHWSKNCDFVLSFLGYTIGPANIWRFPYLCAKNGGAVFLIPFAIFMLLFGYPLTLLELSLGQYSGKSAYDVWNICPALKGMGIAMNGISAIFGMYHTMILSWILYYLYHSFLTPLPWTNCDNSWNTEHCIVSHRITVNTTNSTDTNSTLSGLGNNLLKMSSGLEEVGTVQWHLVVTLAVGWILIFCCIIKGIKTVGKVVYVTAIGPFILITIIMIRAVTLPGAIIGIEYYIIPDFSKLADIQVWVQALLQIFYSMGIGWGAFITLASYNRFDSNVYRNTVLFCIVGEGTSFYAGFVVFSVMGFMSVNTDKPVDEVAAAGPGLAFVTYPEALSQMPLPQLWSVLFFLMLLLVVLDSLFVSLEIILTAIIDVIPTATTKTRILVTAIVCCLMFLGNILYTTQGGIYMFQLVDWYMASISVFIITFLECIVVAWIYGVERFFGDIELMTGRRPSVVMNILWRFVTPIILVTIFIFTLIGFKPPTYGDYTYPWFTGYIGWSIALVTSIPIPVWIIKELLNHEGTLVQVTNQTIHYLKGLSQRSLKPDQI</sequence>
<evidence type="ECO:0000256" key="4">
    <source>
        <dbReference type="ARBA" id="ARBA00022692"/>
    </source>
</evidence>
<evidence type="ECO:0000256" key="3">
    <source>
        <dbReference type="ARBA" id="ARBA00022448"/>
    </source>
</evidence>
<feature type="transmembrane region" description="Helical" evidence="11">
    <location>
        <begin position="310"/>
        <end position="334"/>
    </location>
</feature>
<dbReference type="AlphaFoldDB" id="V4AS87"/>
<dbReference type="GO" id="GO:0046872">
    <property type="term" value="F:metal ion binding"/>
    <property type="evidence" value="ECO:0007669"/>
    <property type="project" value="UniProtKB-KW"/>
</dbReference>
<feature type="binding site" evidence="8">
    <location>
        <position position="45"/>
    </location>
    <ligand>
        <name>Na(+)</name>
        <dbReference type="ChEBI" id="CHEBI:29101"/>
        <label>1</label>
    </ligand>
</feature>
<dbReference type="PROSITE" id="PS50267">
    <property type="entry name" value="NA_NEUROTRAN_SYMP_3"/>
    <property type="match status" value="1"/>
</dbReference>
<dbReference type="GO" id="GO:0005283">
    <property type="term" value="F:amino acid:sodium symporter activity"/>
    <property type="evidence" value="ECO:0007669"/>
    <property type="project" value="TreeGrafter"/>
</dbReference>
<dbReference type="InterPro" id="IPR000175">
    <property type="entry name" value="Na/ntran_symport"/>
</dbReference>
<feature type="transmembrane region" description="Helical" evidence="11">
    <location>
        <begin position="199"/>
        <end position="219"/>
    </location>
</feature>
<feature type="binding site" evidence="8">
    <location>
        <position position="385"/>
    </location>
    <ligand>
        <name>Na(+)</name>
        <dbReference type="ChEBI" id="CHEBI:29101"/>
        <label>1</label>
    </ligand>
</feature>
<keyword evidence="8" id="KW-0915">Sodium</keyword>
<dbReference type="PROSITE" id="PS00610">
    <property type="entry name" value="NA_NEUROTRAN_SYMP_1"/>
    <property type="match status" value="1"/>
</dbReference>
<feature type="binding site" evidence="8">
    <location>
        <position position="384"/>
    </location>
    <ligand>
        <name>Na(+)</name>
        <dbReference type="ChEBI" id="CHEBI:29101"/>
        <label>1</label>
    </ligand>
</feature>
<evidence type="ECO:0000313" key="13">
    <source>
        <dbReference type="Proteomes" id="UP000030746"/>
    </source>
</evidence>
<dbReference type="EMBL" id="KB200846">
    <property type="protein sequence ID" value="ESP00133.1"/>
    <property type="molecule type" value="Genomic_DNA"/>
</dbReference>
<feature type="disulfide bond" evidence="9">
    <location>
        <begin position="150"/>
        <end position="159"/>
    </location>
</feature>
<keyword evidence="10" id="KW-0769">Symport</keyword>
<feature type="transmembrane region" description="Helical" evidence="11">
    <location>
        <begin position="372"/>
        <end position="398"/>
    </location>
</feature>
<dbReference type="GO" id="GO:0089718">
    <property type="term" value="P:amino acid import across plasma membrane"/>
    <property type="evidence" value="ECO:0007669"/>
    <property type="project" value="TreeGrafter"/>
</dbReference>
<feature type="transmembrane region" description="Helical" evidence="11">
    <location>
        <begin position="39"/>
        <end position="58"/>
    </location>
</feature>
<dbReference type="CTD" id="20234418"/>
<keyword evidence="7" id="KW-0325">Glycoprotein</keyword>
<keyword evidence="3 10" id="KW-0813">Transport</keyword>
<feature type="transmembrane region" description="Helical" evidence="11">
    <location>
        <begin position="228"/>
        <end position="261"/>
    </location>
</feature>
<dbReference type="PANTHER" id="PTHR11616">
    <property type="entry name" value="SODIUM/CHLORIDE DEPENDENT TRANSPORTER"/>
    <property type="match status" value="1"/>
</dbReference>
<evidence type="ECO:0000256" key="2">
    <source>
        <dbReference type="ARBA" id="ARBA00006459"/>
    </source>
</evidence>
<feature type="transmembrane region" description="Helical" evidence="11">
    <location>
        <begin position="64"/>
        <end position="86"/>
    </location>
</feature>
<comment type="similarity">
    <text evidence="2 10">Belongs to the sodium:neurotransmitter symporter (SNF) (TC 2.A.22) family.</text>
</comment>
<evidence type="ECO:0000256" key="7">
    <source>
        <dbReference type="ARBA" id="ARBA00023180"/>
    </source>
</evidence>
<keyword evidence="13" id="KW-1185">Reference proteome</keyword>
<organism evidence="12 13">
    <name type="scientific">Lottia gigantea</name>
    <name type="common">Giant owl limpet</name>
    <dbReference type="NCBI Taxonomy" id="225164"/>
    <lineage>
        <taxon>Eukaryota</taxon>
        <taxon>Metazoa</taxon>
        <taxon>Spiralia</taxon>
        <taxon>Lophotrochozoa</taxon>
        <taxon>Mollusca</taxon>
        <taxon>Gastropoda</taxon>
        <taxon>Patellogastropoda</taxon>
        <taxon>Lottioidea</taxon>
        <taxon>Lottiidae</taxon>
        <taxon>Lottia</taxon>
    </lineage>
</organism>
<dbReference type="SUPFAM" id="SSF161070">
    <property type="entry name" value="SNF-like"/>
    <property type="match status" value="1"/>
</dbReference>
<feature type="transmembrane region" description="Helical" evidence="11">
    <location>
        <begin position="273"/>
        <end position="298"/>
    </location>
</feature>
<dbReference type="Pfam" id="PF00209">
    <property type="entry name" value="SNF"/>
    <property type="match status" value="1"/>
</dbReference>
<feature type="transmembrane region" description="Helical" evidence="11">
    <location>
        <begin position="519"/>
        <end position="541"/>
    </location>
</feature>
<keyword evidence="6 11" id="KW-0472">Membrane</keyword>
<feature type="binding site" evidence="8">
    <location>
        <position position="52"/>
    </location>
    <ligand>
        <name>Na(+)</name>
        <dbReference type="ChEBI" id="CHEBI:29101"/>
        <label>1</label>
    </ligand>
</feature>
<keyword evidence="9" id="KW-1015">Disulfide bond</keyword>
<dbReference type="GeneID" id="20234418"/>
<evidence type="ECO:0000256" key="11">
    <source>
        <dbReference type="SAM" id="Phobius"/>
    </source>
</evidence>
<evidence type="ECO:0000256" key="8">
    <source>
        <dbReference type="PIRSR" id="PIRSR600175-1"/>
    </source>
</evidence>
<feature type="transmembrane region" description="Helical" evidence="11">
    <location>
        <begin position="486"/>
        <end position="507"/>
    </location>
</feature>
<evidence type="ECO:0000313" key="12">
    <source>
        <dbReference type="EMBL" id="ESP00133.1"/>
    </source>
</evidence>
<feature type="transmembrane region" description="Helical" evidence="11">
    <location>
        <begin position="118"/>
        <end position="138"/>
    </location>
</feature>
<reference evidence="12 13" key="1">
    <citation type="journal article" date="2013" name="Nature">
        <title>Insights into bilaterian evolution from three spiralian genomes.</title>
        <authorList>
            <person name="Simakov O."/>
            <person name="Marletaz F."/>
            <person name="Cho S.J."/>
            <person name="Edsinger-Gonzales E."/>
            <person name="Havlak P."/>
            <person name="Hellsten U."/>
            <person name="Kuo D.H."/>
            <person name="Larsson T."/>
            <person name="Lv J."/>
            <person name="Arendt D."/>
            <person name="Savage R."/>
            <person name="Osoegawa K."/>
            <person name="de Jong P."/>
            <person name="Grimwood J."/>
            <person name="Chapman J.A."/>
            <person name="Shapiro H."/>
            <person name="Aerts A."/>
            <person name="Otillar R.P."/>
            <person name="Terry A.Y."/>
            <person name="Boore J.L."/>
            <person name="Grigoriev I.V."/>
            <person name="Lindberg D.R."/>
            <person name="Seaver E.C."/>
            <person name="Weisblat D.A."/>
            <person name="Putnam N.H."/>
            <person name="Rokhsar D.S."/>
        </authorList>
    </citation>
    <scope>NUCLEOTIDE SEQUENCE [LARGE SCALE GENOMIC DNA]</scope>
</reference>